<evidence type="ECO:0000256" key="4">
    <source>
        <dbReference type="ARBA" id="ARBA00022692"/>
    </source>
</evidence>
<dbReference type="InterPro" id="IPR003838">
    <property type="entry name" value="ABC3_permease_C"/>
</dbReference>
<organism evidence="10">
    <name type="scientific">Dyadobacter sp. 676</name>
    <dbReference type="NCBI Taxonomy" id="3088362"/>
    <lineage>
        <taxon>Bacteria</taxon>
        <taxon>Pseudomonadati</taxon>
        <taxon>Bacteroidota</taxon>
        <taxon>Cytophagia</taxon>
        <taxon>Cytophagales</taxon>
        <taxon>Spirosomataceae</taxon>
        <taxon>Dyadobacter</taxon>
    </lineage>
</organism>
<sequence length="380" mass="41692">MAGVAVGTMAMVVVLSVFNGMEDLNRKIFKTFDADIRILPAEGKRFKVSPQLLNEVAAVEGVKLVTQVIEDNALVRYGSQQTIIRLKGVDSTFERQGQLDTAMIEGSVKLTGNNGTPYAILAEGVRNALSVSLEDIFTPLELLYPRTGSKTLNLTSPDAFNQLNLRPGGVFFIENRYDDYIIAPLKQVEELMGYHSERSALEVYVKPGYTEKEVSAEIGRKLGKVFVVKDRDLLNADLLRAIKMEKLFVAVTLSLIILVAAINIFFSLSMLAIEKKNDVSMLYAMGATQSLIRKIFMAEGAIVAFSGALAGLLGGVAICWLQMRYGLVSMGMTTSLVDAYPVKLIWEDILYTGVIVVMITMVVSYIPARRAAEAGLLLRV</sequence>
<feature type="transmembrane region" description="Helical" evidence="7">
    <location>
        <begin position="349"/>
        <end position="368"/>
    </location>
</feature>
<evidence type="ECO:0000256" key="3">
    <source>
        <dbReference type="ARBA" id="ARBA00022475"/>
    </source>
</evidence>
<feature type="transmembrane region" description="Helical" evidence="7">
    <location>
        <begin position="295"/>
        <end position="323"/>
    </location>
</feature>
<evidence type="ECO:0000313" key="10">
    <source>
        <dbReference type="EMBL" id="XCH26321.1"/>
    </source>
</evidence>
<name>A0AAU8FQR8_9BACT</name>
<evidence type="ECO:0000259" key="9">
    <source>
        <dbReference type="Pfam" id="PF12704"/>
    </source>
</evidence>
<dbReference type="PANTHER" id="PTHR30489:SF0">
    <property type="entry name" value="LIPOPROTEIN-RELEASING SYSTEM TRANSMEMBRANE PROTEIN LOLE"/>
    <property type="match status" value="1"/>
</dbReference>
<protein>
    <submittedName>
        <fullName evidence="10">FtsX-like permease family protein</fullName>
    </submittedName>
</protein>
<keyword evidence="6 7" id="KW-0472">Membrane</keyword>
<dbReference type="PANTHER" id="PTHR30489">
    <property type="entry name" value="LIPOPROTEIN-RELEASING SYSTEM TRANSMEMBRANE PROTEIN LOLE"/>
    <property type="match status" value="1"/>
</dbReference>
<evidence type="ECO:0000256" key="5">
    <source>
        <dbReference type="ARBA" id="ARBA00022989"/>
    </source>
</evidence>
<dbReference type="RefSeq" id="WP_353721614.1">
    <property type="nucleotide sequence ID" value="NZ_CP159289.1"/>
</dbReference>
<dbReference type="Pfam" id="PF12704">
    <property type="entry name" value="MacB_PCD"/>
    <property type="match status" value="1"/>
</dbReference>
<dbReference type="InterPro" id="IPR051447">
    <property type="entry name" value="Lipoprotein-release_system"/>
</dbReference>
<keyword evidence="3" id="KW-1003">Cell membrane</keyword>
<evidence type="ECO:0000259" key="8">
    <source>
        <dbReference type="Pfam" id="PF02687"/>
    </source>
</evidence>
<comment type="subcellular location">
    <subcellularLocation>
        <location evidence="1">Cell membrane</location>
        <topology evidence="1">Multi-pass membrane protein</topology>
    </subcellularLocation>
</comment>
<keyword evidence="4 7" id="KW-0812">Transmembrane</keyword>
<evidence type="ECO:0000256" key="2">
    <source>
        <dbReference type="ARBA" id="ARBA00005236"/>
    </source>
</evidence>
<feature type="domain" description="ABC3 transporter permease C-terminal" evidence="8">
    <location>
        <begin position="253"/>
        <end position="372"/>
    </location>
</feature>
<feature type="transmembrane region" description="Helical" evidence="7">
    <location>
        <begin position="247"/>
        <end position="274"/>
    </location>
</feature>
<reference evidence="10" key="1">
    <citation type="submission" date="2024-06" db="EMBL/GenBank/DDBJ databases">
        <title>Sequencing and assembly of the genome of Dyadobacter sp. strain 676, a symbiont of Cyamopsis tetragonoloba.</title>
        <authorList>
            <person name="Guro P."/>
            <person name="Sazanova A."/>
            <person name="Kuznetsova I."/>
            <person name="Belimov A."/>
            <person name="Safronova V."/>
        </authorList>
    </citation>
    <scope>NUCLEOTIDE SEQUENCE</scope>
    <source>
        <strain evidence="10">676</strain>
    </source>
</reference>
<proteinExistence type="inferred from homology"/>
<dbReference type="InterPro" id="IPR025857">
    <property type="entry name" value="MacB_PCD"/>
</dbReference>
<evidence type="ECO:0000256" key="6">
    <source>
        <dbReference type="ARBA" id="ARBA00023136"/>
    </source>
</evidence>
<evidence type="ECO:0000256" key="1">
    <source>
        <dbReference type="ARBA" id="ARBA00004651"/>
    </source>
</evidence>
<feature type="domain" description="MacB-like periplasmic core" evidence="9">
    <location>
        <begin position="1"/>
        <end position="219"/>
    </location>
</feature>
<gene>
    <name evidence="10" type="ORF">ABV298_07925</name>
</gene>
<dbReference type="AlphaFoldDB" id="A0AAU8FQR8"/>
<dbReference type="GO" id="GO:0044874">
    <property type="term" value="P:lipoprotein localization to outer membrane"/>
    <property type="evidence" value="ECO:0007669"/>
    <property type="project" value="TreeGrafter"/>
</dbReference>
<comment type="similarity">
    <text evidence="2">Belongs to the ABC-4 integral membrane protein family. LolC/E subfamily.</text>
</comment>
<dbReference type="GO" id="GO:0098797">
    <property type="term" value="C:plasma membrane protein complex"/>
    <property type="evidence" value="ECO:0007669"/>
    <property type="project" value="TreeGrafter"/>
</dbReference>
<dbReference type="EMBL" id="CP159289">
    <property type="protein sequence ID" value="XCH26321.1"/>
    <property type="molecule type" value="Genomic_DNA"/>
</dbReference>
<dbReference type="Pfam" id="PF02687">
    <property type="entry name" value="FtsX"/>
    <property type="match status" value="1"/>
</dbReference>
<keyword evidence="5 7" id="KW-1133">Transmembrane helix</keyword>
<accession>A0AAU8FQR8</accession>
<evidence type="ECO:0000256" key="7">
    <source>
        <dbReference type="SAM" id="Phobius"/>
    </source>
</evidence>